<dbReference type="Gramene" id="TRITD1Bv1G054580.1">
    <property type="protein sequence ID" value="TRITD1Bv1G054580.1"/>
    <property type="gene ID" value="TRITD1Bv1G054580"/>
</dbReference>
<protein>
    <recommendedName>
        <fullName evidence="5">GDSL esterase/lipase LIP-4</fullName>
    </recommendedName>
</protein>
<keyword evidence="2" id="KW-0325">Glycoprotein</keyword>
<evidence type="ECO:0000313" key="3">
    <source>
        <dbReference type="EMBL" id="VAH14853.1"/>
    </source>
</evidence>
<comment type="similarity">
    <text evidence="1">Belongs to the 'GDSL' lipolytic enzyme family.</text>
</comment>
<dbReference type="InterPro" id="IPR001087">
    <property type="entry name" value="GDSL"/>
</dbReference>
<evidence type="ECO:0000313" key="4">
    <source>
        <dbReference type="Proteomes" id="UP000324705"/>
    </source>
</evidence>
<dbReference type="EMBL" id="LT934112">
    <property type="protein sequence ID" value="VAH14853.1"/>
    <property type="molecule type" value="Genomic_DNA"/>
</dbReference>
<evidence type="ECO:0000256" key="1">
    <source>
        <dbReference type="ARBA" id="ARBA00008668"/>
    </source>
</evidence>
<evidence type="ECO:0000256" key="2">
    <source>
        <dbReference type="ARBA" id="ARBA00023180"/>
    </source>
</evidence>
<accession>A0A9R0QQK9</accession>
<evidence type="ECO:0008006" key="5">
    <source>
        <dbReference type="Google" id="ProtNLM"/>
    </source>
</evidence>
<dbReference type="Gene3D" id="3.40.50.1110">
    <property type="entry name" value="SGNH hydrolase"/>
    <property type="match status" value="1"/>
</dbReference>
<dbReference type="InterPro" id="IPR036514">
    <property type="entry name" value="SGNH_hydro_sf"/>
</dbReference>
<keyword evidence="4" id="KW-1185">Reference proteome</keyword>
<dbReference type="GO" id="GO:0016788">
    <property type="term" value="F:hydrolase activity, acting on ester bonds"/>
    <property type="evidence" value="ECO:0007669"/>
    <property type="project" value="InterPro"/>
</dbReference>
<name>A0A9R0QQK9_TRITD</name>
<dbReference type="Pfam" id="PF00657">
    <property type="entry name" value="Lipase_GDSL"/>
    <property type="match status" value="1"/>
</dbReference>
<dbReference type="PANTHER" id="PTHR22835">
    <property type="entry name" value="ZINC FINGER FYVE DOMAIN CONTAINING PROTEIN"/>
    <property type="match status" value="1"/>
</dbReference>
<sequence>MAGSTVSHGVSPYSLNVQVDQFVYFKRRSLELIELGSPITSHSCKQQENEGMCLNSEDDQRRCVLAGLKGPVNKEGFENALYMMDVGHNDVAGVMHTPSDQWDKKFRQIVGEIGDAIRVNYDLSEDVLTSKFVTLTEVIVGDSGFQILYDNGARKFWIHGTGALGCLPALVVQEKGGEHDAHGCLASHNRAAQAFNKKLSDLCDEVRLRLKDATVVYTDMFAIKYGFVANHTKYGIEWPLMVCCGNGGPPYNFMPGKFGCGDLCGPEEKVLSWDGVHFTDFGSGLAAKHAMSGEYSKPRVKLASLLNGGSKKPSSVS</sequence>
<dbReference type="AlphaFoldDB" id="A0A9R0QQK9"/>
<dbReference type="Proteomes" id="UP000324705">
    <property type="component" value="Chromosome 1B"/>
</dbReference>
<proteinExistence type="inferred from homology"/>
<reference evidence="3 4" key="1">
    <citation type="submission" date="2017-09" db="EMBL/GenBank/DDBJ databases">
        <authorList>
            <consortium name="International Durum Wheat Genome Sequencing Consortium (IDWGSC)"/>
            <person name="Milanesi L."/>
        </authorList>
    </citation>
    <scope>NUCLEOTIDE SEQUENCE [LARGE SCALE GENOMIC DNA]</scope>
    <source>
        <strain evidence="4">cv. Svevo</strain>
    </source>
</reference>
<gene>
    <name evidence="3" type="ORF">TRITD_1Bv1G054580</name>
</gene>
<organism evidence="3 4">
    <name type="scientific">Triticum turgidum subsp. durum</name>
    <name type="common">Durum wheat</name>
    <name type="synonym">Triticum durum</name>
    <dbReference type="NCBI Taxonomy" id="4567"/>
    <lineage>
        <taxon>Eukaryota</taxon>
        <taxon>Viridiplantae</taxon>
        <taxon>Streptophyta</taxon>
        <taxon>Embryophyta</taxon>
        <taxon>Tracheophyta</taxon>
        <taxon>Spermatophyta</taxon>
        <taxon>Magnoliopsida</taxon>
        <taxon>Liliopsida</taxon>
        <taxon>Poales</taxon>
        <taxon>Poaceae</taxon>
        <taxon>BOP clade</taxon>
        <taxon>Pooideae</taxon>
        <taxon>Triticodae</taxon>
        <taxon>Triticeae</taxon>
        <taxon>Triticinae</taxon>
        <taxon>Triticum</taxon>
    </lineage>
</organism>
<dbReference type="PANTHER" id="PTHR22835:SF234">
    <property type="entry name" value="OS05G0159200 PROTEIN"/>
    <property type="match status" value="1"/>
</dbReference>